<sequence length="177" mass="19085">MVSPDDNVLAGVITAAHGIKGEVKLKSFTADPEAIASYGPLRTSRGESLVIEKLRAQKDGFIAVLKGVRDRNQAETLKGAELFLKRGQLPEPEDDEVYVHDLIGASVVTVAGEKFGTVIAMPNFGAGDLLEIRRDGVKETVLVPFADAYVPKIDLAKPELTLDLPETYLDEGEPDDP</sequence>
<keyword evidence="2" id="KW-1185">Reference proteome</keyword>
<name>A0ACC5R7X5_9HYPH</name>
<dbReference type="Proteomes" id="UP000616151">
    <property type="component" value="Unassembled WGS sequence"/>
</dbReference>
<dbReference type="EMBL" id="JAENHL010000007">
    <property type="protein sequence ID" value="MBK1868710.1"/>
    <property type="molecule type" value="Genomic_DNA"/>
</dbReference>
<gene>
    <name evidence="1" type="primary">rimM</name>
    <name evidence="1" type="ORF">JHL16_20305</name>
</gene>
<evidence type="ECO:0000313" key="1">
    <source>
        <dbReference type="EMBL" id="MBK1868710.1"/>
    </source>
</evidence>
<proteinExistence type="predicted"/>
<organism evidence="1 2">
    <name type="scientific">Taklimakanibacter albus</name>
    <dbReference type="NCBI Taxonomy" id="2800327"/>
    <lineage>
        <taxon>Bacteria</taxon>
        <taxon>Pseudomonadati</taxon>
        <taxon>Pseudomonadota</taxon>
        <taxon>Alphaproteobacteria</taxon>
        <taxon>Hyphomicrobiales</taxon>
        <taxon>Aestuariivirgaceae</taxon>
        <taxon>Taklimakanibacter</taxon>
    </lineage>
</organism>
<reference evidence="1" key="1">
    <citation type="submission" date="2021-01" db="EMBL/GenBank/DDBJ databases">
        <authorList>
            <person name="Sun Q."/>
        </authorList>
    </citation>
    <scope>NUCLEOTIDE SEQUENCE</scope>
    <source>
        <strain evidence="1">YIM B02566</strain>
    </source>
</reference>
<accession>A0ACC5R7X5</accession>
<comment type="caution">
    <text evidence="1">The sequence shown here is derived from an EMBL/GenBank/DDBJ whole genome shotgun (WGS) entry which is preliminary data.</text>
</comment>
<evidence type="ECO:0000313" key="2">
    <source>
        <dbReference type="Proteomes" id="UP000616151"/>
    </source>
</evidence>
<protein>
    <submittedName>
        <fullName evidence="1">Ribosome maturation factor RimM</fullName>
    </submittedName>
</protein>